<gene>
    <name evidence="3" type="ORF">CKY47_21295</name>
</gene>
<feature type="region of interest" description="Disordered" evidence="1">
    <location>
        <begin position="323"/>
        <end position="349"/>
    </location>
</feature>
<keyword evidence="4" id="KW-1185">Reference proteome</keyword>
<dbReference type="PANTHER" id="PTHR48079">
    <property type="entry name" value="PROTEIN YEEZ"/>
    <property type="match status" value="1"/>
</dbReference>
<dbReference type="InterPro" id="IPR001509">
    <property type="entry name" value="Epimerase_deHydtase"/>
</dbReference>
<dbReference type="InterPro" id="IPR051783">
    <property type="entry name" value="NAD(P)-dependent_oxidoreduct"/>
</dbReference>
<evidence type="ECO:0000259" key="2">
    <source>
        <dbReference type="Pfam" id="PF01370"/>
    </source>
</evidence>
<name>A0ABU0X3B3_9PSEU</name>
<organism evidence="3 4">
    <name type="scientific">Saccharothrix yanglingensis</name>
    <dbReference type="NCBI Taxonomy" id="659496"/>
    <lineage>
        <taxon>Bacteria</taxon>
        <taxon>Bacillati</taxon>
        <taxon>Actinomycetota</taxon>
        <taxon>Actinomycetes</taxon>
        <taxon>Pseudonocardiales</taxon>
        <taxon>Pseudonocardiaceae</taxon>
        <taxon>Saccharothrix</taxon>
    </lineage>
</organism>
<evidence type="ECO:0000313" key="3">
    <source>
        <dbReference type="EMBL" id="MDQ2586482.1"/>
    </source>
</evidence>
<dbReference type="SUPFAM" id="SSF51735">
    <property type="entry name" value="NAD(P)-binding Rossmann-fold domains"/>
    <property type="match status" value="1"/>
</dbReference>
<dbReference type="PANTHER" id="PTHR48079:SF6">
    <property type="entry name" value="NAD(P)-BINDING DOMAIN-CONTAINING PROTEIN-RELATED"/>
    <property type="match status" value="1"/>
</dbReference>
<comment type="caution">
    <text evidence="3">The sequence shown here is derived from an EMBL/GenBank/DDBJ whole genome shotgun (WGS) entry which is preliminary data.</text>
</comment>
<dbReference type="InterPro" id="IPR036291">
    <property type="entry name" value="NAD(P)-bd_dom_sf"/>
</dbReference>
<accession>A0ABU0X3B3</accession>
<proteinExistence type="predicted"/>
<dbReference type="Gene3D" id="3.40.50.720">
    <property type="entry name" value="NAD(P)-binding Rossmann-like Domain"/>
    <property type="match status" value="1"/>
</dbReference>
<evidence type="ECO:0000313" key="4">
    <source>
        <dbReference type="Proteomes" id="UP001225605"/>
    </source>
</evidence>
<dbReference type="RefSeq" id="WP_306747732.1">
    <property type="nucleotide sequence ID" value="NZ_NSDM01000009.1"/>
</dbReference>
<sequence>MRIVITGASGNVGTGVLRALAAEGGHEVVGLCRRPPDPVPPYDGVVWHRCDLADSRSRAVLDEVLPGADAVVHTVWAFQPLRDAGFLHRTNYAGTLGVFDAARRAGVPHVVHTSSIAVYGPAGEEPVDERWPATGVPGSVYGQGKAEVEAELRRFAAENPQMAVAVLRPTLVAQRDASESFRALFFDPLVPRWLIRLVERGALPVLPLPAGLRVRFVHADDVGDAVVRVLRTRASGAFNLAAGPTVTADDLAALVGARALPVPPSLVRAAVGALWRLRLLRASPGWFDVGMRSPVVDSTRALDELGWEPRVGGTDAAREQLRGLADGAEGGSPVLRRDRLRGMGGQRLS</sequence>
<reference evidence="3 4" key="1">
    <citation type="submission" date="2017-06" db="EMBL/GenBank/DDBJ databases">
        <title>Cultured bacterium strain Saccharothrix yanglingensis Hhs.015.</title>
        <authorList>
            <person name="Xia Y."/>
        </authorList>
    </citation>
    <scope>NUCLEOTIDE SEQUENCE [LARGE SCALE GENOMIC DNA]</scope>
    <source>
        <strain evidence="3 4">Hhs.015</strain>
    </source>
</reference>
<dbReference type="Proteomes" id="UP001225605">
    <property type="component" value="Unassembled WGS sequence"/>
</dbReference>
<evidence type="ECO:0000256" key="1">
    <source>
        <dbReference type="SAM" id="MobiDB-lite"/>
    </source>
</evidence>
<feature type="domain" description="NAD-dependent epimerase/dehydratase" evidence="2">
    <location>
        <begin position="3"/>
        <end position="240"/>
    </location>
</feature>
<dbReference type="Pfam" id="PF01370">
    <property type="entry name" value="Epimerase"/>
    <property type="match status" value="1"/>
</dbReference>
<protein>
    <submittedName>
        <fullName evidence="3">NAD-dependent dehydratase</fullName>
    </submittedName>
</protein>
<dbReference type="EMBL" id="NSDM01000009">
    <property type="protein sequence ID" value="MDQ2586482.1"/>
    <property type="molecule type" value="Genomic_DNA"/>
</dbReference>